<keyword evidence="2" id="KW-1185">Reference proteome</keyword>
<dbReference type="AlphaFoldDB" id="A0A2G5SSC5"/>
<sequence>MIRSISIHLFNFLPICHLMSTRKHYTSTLPAGAFCDLFAHYVCLAFYSITHRLLLPIAHYRDYCLLKIPIMKIIL</sequence>
<organism evidence="1 2">
    <name type="scientific">Caenorhabditis nigoni</name>
    <dbReference type="NCBI Taxonomy" id="1611254"/>
    <lineage>
        <taxon>Eukaryota</taxon>
        <taxon>Metazoa</taxon>
        <taxon>Ecdysozoa</taxon>
        <taxon>Nematoda</taxon>
        <taxon>Chromadorea</taxon>
        <taxon>Rhabditida</taxon>
        <taxon>Rhabditina</taxon>
        <taxon>Rhabditomorpha</taxon>
        <taxon>Rhabditoidea</taxon>
        <taxon>Rhabditidae</taxon>
        <taxon>Peloderinae</taxon>
        <taxon>Caenorhabditis</taxon>
    </lineage>
</organism>
<name>A0A2G5SSC5_9PELO</name>
<evidence type="ECO:0000313" key="1">
    <source>
        <dbReference type="EMBL" id="PIC17878.1"/>
    </source>
</evidence>
<reference evidence="2" key="1">
    <citation type="submission" date="2017-10" db="EMBL/GenBank/DDBJ databases">
        <title>Rapid genome shrinkage in a self-fertile nematode reveals novel sperm competition proteins.</title>
        <authorList>
            <person name="Yin D."/>
            <person name="Schwarz E.M."/>
            <person name="Thomas C.G."/>
            <person name="Felde R.L."/>
            <person name="Korf I.F."/>
            <person name="Cutter A.D."/>
            <person name="Schartner C.M."/>
            <person name="Ralston E.J."/>
            <person name="Meyer B.J."/>
            <person name="Haag E.S."/>
        </authorList>
    </citation>
    <scope>NUCLEOTIDE SEQUENCE [LARGE SCALE GENOMIC DNA]</scope>
    <source>
        <strain evidence="2">JU1422</strain>
    </source>
</reference>
<dbReference type="EMBL" id="PDUG01000006">
    <property type="protein sequence ID" value="PIC17878.1"/>
    <property type="molecule type" value="Genomic_DNA"/>
</dbReference>
<comment type="caution">
    <text evidence="1">The sequence shown here is derived from an EMBL/GenBank/DDBJ whole genome shotgun (WGS) entry which is preliminary data.</text>
</comment>
<proteinExistence type="predicted"/>
<dbReference type="Proteomes" id="UP000230233">
    <property type="component" value="Chromosome X"/>
</dbReference>
<accession>A0A2G5SSC5</accession>
<gene>
    <name evidence="1" type="primary">Cnig_chr_X.g23964</name>
    <name evidence="1" type="ORF">B9Z55_023964</name>
</gene>
<protein>
    <submittedName>
        <fullName evidence="1">Uncharacterized protein</fullName>
    </submittedName>
</protein>
<evidence type="ECO:0000313" key="2">
    <source>
        <dbReference type="Proteomes" id="UP000230233"/>
    </source>
</evidence>